<comment type="catalytic activity">
    <reaction evidence="17 19">
        <text>alpha-ribazole + adenosylcob(III)inamide-GDP = adenosylcob(III)alamin + GMP + H(+)</text>
        <dbReference type="Rhea" id="RHEA:16049"/>
        <dbReference type="ChEBI" id="CHEBI:10329"/>
        <dbReference type="ChEBI" id="CHEBI:15378"/>
        <dbReference type="ChEBI" id="CHEBI:18408"/>
        <dbReference type="ChEBI" id="CHEBI:58115"/>
        <dbReference type="ChEBI" id="CHEBI:60487"/>
        <dbReference type="EC" id="2.7.8.26"/>
    </reaction>
</comment>
<evidence type="ECO:0000256" key="7">
    <source>
        <dbReference type="ARBA" id="ARBA00022475"/>
    </source>
</evidence>
<keyword evidence="10 19" id="KW-0812">Transmembrane</keyword>
<feature type="transmembrane region" description="Helical" evidence="19">
    <location>
        <begin position="235"/>
        <end position="260"/>
    </location>
</feature>
<organism evidence="20 21">
    <name type="scientific">Acetobacter farinalis</name>
    <dbReference type="NCBI Taxonomy" id="1260984"/>
    <lineage>
        <taxon>Bacteria</taxon>
        <taxon>Pseudomonadati</taxon>
        <taxon>Pseudomonadota</taxon>
        <taxon>Alphaproteobacteria</taxon>
        <taxon>Acetobacterales</taxon>
        <taxon>Acetobacteraceae</taxon>
        <taxon>Acetobacter</taxon>
    </lineage>
</organism>
<evidence type="ECO:0000256" key="16">
    <source>
        <dbReference type="ARBA" id="ARBA00032853"/>
    </source>
</evidence>
<evidence type="ECO:0000256" key="13">
    <source>
        <dbReference type="ARBA" id="ARBA00023136"/>
    </source>
</evidence>
<feature type="transmembrane region" description="Helical" evidence="19">
    <location>
        <begin position="116"/>
        <end position="138"/>
    </location>
</feature>
<evidence type="ECO:0000256" key="18">
    <source>
        <dbReference type="ARBA" id="ARBA00049504"/>
    </source>
</evidence>
<accession>A0ABT3Q9G7</accession>
<gene>
    <name evidence="19" type="primary">cobS</name>
    <name evidence="20" type="ORF">OQ252_11095</name>
</gene>
<evidence type="ECO:0000256" key="4">
    <source>
        <dbReference type="ARBA" id="ARBA00010561"/>
    </source>
</evidence>
<keyword evidence="8 19" id="KW-0169">Cobalamin biosynthesis</keyword>
<keyword evidence="12 19" id="KW-1133">Transmembrane helix</keyword>
<evidence type="ECO:0000256" key="10">
    <source>
        <dbReference type="ARBA" id="ARBA00022692"/>
    </source>
</evidence>
<dbReference type="HAMAP" id="MF_00719">
    <property type="entry name" value="CobS"/>
    <property type="match status" value="1"/>
</dbReference>
<reference evidence="20 21" key="1">
    <citation type="submission" date="2022-11" db="EMBL/GenBank/DDBJ databases">
        <title>Genome sequencing of Acetobacter type strain.</title>
        <authorList>
            <person name="Heo J."/>
            <person name="Lee D."/>
            <person name="Han B.-H."/>
            <person name="Hong S.-B."/>
            <person name="Kwon S.-W."/>
        </authorList>
    </citation>
    <scope>NUCLEOTIDE SEQUENCE [LARGE SCALE GENOMIC DNA]</scope>
    <source>
        <strain evidence="20 21">KACC 21251</strain>
    </source>
</reference>
<evidence type="ECO:0000256" key="1">
    <source>
        <dbReference type="ARBA" id="ARBA00001946"/>
    </source>
</evidence>
<evidence type="ECO:0000256" key="19">
    <source>
        <dbReference type="HAMAP-Rule" id="MF_00719"/>
    </source>
</evidence>
<evidence type="ECO:0000256" key="14">
    <source>
        <dbReference type="ARBA" id="ARBA00025228"/>
    </source>
</evidence>
<comment type="cofactor">
    <cofactor evidence="1 19">
        <name>Mg(2+)</name>
        <dbReference type="ChEBI" id="CHEBI:18420"/>
    </cofactor>
</comment>
<feature type="transmembrane region" description="Helical" evidence="19">
    <location>
        <begin position="185"/>
        <end position="205"/>
    </location>
</feature>
<comment type="catalytic activity">
    <reaction evidence="18 19">
        <text>alpha-ribazole 5'-phosphate + adenosylcob(III)inamide-GDP = adenosylcob(III)alamin 5'-phosphate + GMP + H(+)</text>
        <dbReference type="Rhea" id="RHEA:23560"/>
        <dbReference type="ChEBI" id="CHEBI:15378"/>
        <dbReference type="ChEBI" id="CHEBI:57918"/>
        <dbReference type="ChEBI" id="CHEBI:58115"/>
        <dbReference type="ChEBI" id="CHEBI:60487"/>
        <dbReference type="ChEBI" id="CHEBI:60493"/>
        <dbReference type="EC" id="2.7.8.26"/>
    </reaction>
</comment>
<comment type="caution">
    <text evidence="20">The sequence shown here is derived from an EMBL/GenBank/DDBJ whole genome shotgun (WGS) entry which is preliminary data.</text>
</comment>
<dbReference type="Pfam" id="PF02654">
    <property type="entry name" value="CobS"/>
    <property type="match status" value="1"/>
</dbReference>
<evidence type="ECO:0000256" key="11">
    <source>
        <dbReference type="ARBA" id="ARBA00022842"/>
    </source>
</evidence>
<evidence type="ECO:0000256" key="2">
    <source>
        <dbReference type="ARBA" id="ARBA00004651"/>
    </source>
</evidence>
<keyword evidence="11 19" id="KW-0460">Magnesium</keyword>
<sequence>MARRRLDLACGLGLLSRLPVNWLLSPAQRASTALWPLSRSIWCWPVLGAALGGLVGAVFCLLRLCHVAALPAAGLALAFQCVLTGGLHEDGLADMADGCGGTTRERRLEIMRDSRIGSYGVLALCLSLLVRASAVAALPACAAMLALAISGCLARAALLVLPASLPPARPDGLAHSLTPLPRGPLWVGLGLAAGSVVGLAGGMGLSGTWADASIGTQAGAWTFVWTGAGTGHPSALFTTLLICLVAAGATLAAATFVGFAARRLLGGYTGDVLGAAAVLTECCILAGLTALL</sequence>
<comment type="subcellular location">
    <subcellularLocation>
        <location evidence="2 19">Cell membrane</location>
        <topology evidence="2 19">Multi-pass membrane protein</topology>
    </subcellularLocation>
</comment>
<evidence type="ECO:0000313" key="20">
    <source>
        <dbReference type="EMBL" id="MCX2561937.1"/>
    </source>
</evidence>
<dbReference type="PANTHER" id="PTHR34148:SF1">
    <property type="entry name" value="ADENOSYLCOBINAMIDE-GDP RIBAZOLETRANSFERASE"/>
    <property type="match status" value="1"/>
</dbReference>
<keyword evidence="21" id="KW-1185">Reference proteome</keyword>
<evidence type="ECO:0000256" key="9">
    <source>
        <dbReference type="ARBA" id="ARBA00022679"/>
    </source>
</evidence>
<dbReference type="PANTHER" id="PTHR34148">
    <property type="entry name" value="ADENOSYLCOBINAMIDE-GDP RIBAZOLETRANSFERASE"/>
    <property type="match status" value="1"/>
</dbReference>
<keyword evidence="13 19" id="KW-0472">Membrane</keyword>
<evidence type="ECO:0000256" key="12">
    <source>
        <dbReference type="ARBA" id="ARBA00022989"/>
    </source>
</evidence>
<evidence type="ECO:0000256" key="6">
    <source>
        <dbReference type="ARBA" id="ARBA00015850"/>
    </source>
</evidence>
<evidence type="ECO:0000313" key="21">
    <source>
        <dbReference type="Proteomes" id="UP001526446"/>
    </source>
</evidence>
<evidence type="ECO:0000256" key="15">
    <source>
        <dbReference type="ARBA" id="ARBA00032605"/>
    </source>
</evidence>
<proteinExistence type="inferred from homology"/>
<dbReference type="RefSeq" id="WP_166122941.1">
    <property type="nucleotide sequence ID" value="NZ_JAPIUX010000017.1"/>
</dbReference>
<evidence type="ECO:0000256" key="5">
    <source>
        <dbReference type="ARBA" id="ARBA00013200"/>
    </source>
</evidence>
<evidence type="ECO:0000256" key="3">
    <source>
        <dbReference type="ARBA" id="ARBA00004663"/>
    </source>
</evidence>
<name>A0ABT3Q9G7_9PROT</name>
<comment type="function">
    <text evidence="14 19">Joins adenosylcobinamide-GDP and alpha-ribazole to generate adenosylcobalamin (Ado-cobalamin). Also synthesizes adenosylcobalamin 5'-phosphate from adenosylcobinamide-GDP and alpha-ribazole 5'-phosphate.</text>
</comment>
<feature type="transmembrane region" description="Helical" evidence="19">
    <location>
        <begin position="144"/>
        <end position="165"/>
    </location>
</feature>
<keyword evidence="9 19" id="KW-0808">Transferase</keyword>
<dbReference type="Proteomes" id="UP001526446">
    <property type="component" value="Unassembled WGS sequence"/>
</dbReference>
<dbReference type="InterPro" id="IPR003805">
    <property type="entry name" value="CobS"/>
</dbReference>
<comment type="pathway">
    <text evidence="3 19">Cofactor biosynthesis; adenosylcobalamin biosynthesis; adenosylcobalamin from cob(II)yrinate a,c-diamide: step 7/7.</text>
</comment>
<dbReference type="EC" id="2.7.8.26" evidence="5 19"/>
<feature type="transmembrane region" description="Helical" evidence="19">
    <location>
        <begin position="272"/>
        <end position="291"/>
    </location>
</feature>
<comment type="similarity">
    <text evidence="4 19">Belongs to the CobS family.</text>
</comment>
<dbReference type="EMBL" id="JAPIUX010000017">
    <property type="protein sequence ID" value="MCX2561937.1"/>
    <property type="molecule type" value="Genomic_DNA"/>
</dbReference>
<evidence type="ECO:0000256" key="8">
    <source>
        <dbReference type="ARBA" id="ARBA00022573"/>
    </source>
</evidence>
<feature type="transmembrane region" description="Helical" evidence="19">
    <location>
        <begin position="39"/>
        <end position="62"/>
    </location>
</feature>
<evidence type="ECO:0000256" key="17">
    <source>
        <dbReference type="ARBA" id="ARBA00048623"/>
    </source>
</evidence>
<keyword evidence="7 19" id="KW-1003">Cell membrane</keyword>
<protein>
    <recommendedName>
        <fullName evidence="6 19">Adenosylcobinamide-GDP ribazoletransferase</fullName>
        <ecNumber evidence="5 19">2.7.8.26</ecNumber>
    </recommendedName>
    <alternativeName>
        <fullName evidence="16 19">Cobalamin synthase</fullName>
    </alternativeName>
    <alternativeName>
        <fullName evidence="15 19">Cobalamin-5'-phosphate synthase</fullName>
    </alternativeName>
</protein>